<dbReference type="GeneID" id="5033797"/>
<evidence type="ECO:0000313" key="2">
    <source>
        <dbReference type="Proteomes" id="UP000000600"/>
    </source>
</evidence>
<dbReference type="Proteomes" id="UP000000600">
    <property type="component" value="Unassembled WGS sequence"/>
</dbReference>
<dbReference type="KEGG" id="ptm:GSPATT00015492001"/>
<evidence type="ECO:0000313" key="1">
    <source>
        <dbReference type="EMBL" id="CAK80615.1"/>
    </source>
</evidence>
<keyword evidence="2" id="KW-1185">Reference proteome</keyword>
<dbReference type="HOGENOM" id="CLU_2983208_0_0_1"/>
<organism evidence="1 2">
    <name type="scientific">Paramecium tetraurelia</name>
    <dbReference type="NCBI Taxonomy" id="5888"/>
    <lineage>
        <taxon>Eukaryota</taxon>
        <taxon>Sar</taxon>
        <taxon>Alveolata</taxon>
        <taxon>Ciliophora</taxon>
        <taxon>Intramacronucleata</taxon>
        <taxon>Oligohymenophorea</taxon>
        <taxon>Peniculida</taxon>
        <taxon>Parameciidae</taxon>
        <taxon>Paramecium</taxon>
    </lineage>
</organism>
<dbReference type="RefSeq" id="XP_001448012.1">
    <property type="nucleotide sequence ID" value="XM_001447975.1"/>
</dbReference>
<reference evidence="1 2" key="1">
    <citation type="journal article" date="2006" name="Nature">
        <title>Global trends of whole-genome duplications revealed by the ciliate Paramecium tetraurelia.</title>
        <authorList>
            <consortium name="Genoscope"/>
            <person name="Aury J.-M."/>
            <person name="Jaillon O."/>
            <person name="Duret L."/>
            <person name="Noel B."/>
            <person name="Jubin C."/>
            <person name="Porcel B.M."/>
            <person name="Segurens B."/>
            <person name="Daubin V."/>
            <person name="Anthouard V."/>
            <person name="Aiach N."/>
            <person name="Arnaiz O."/>
            <person name="Billaut A."/>
            <person name="Beisson J."/>
            <person name="Blanc I."/>
            <person name="Bouhouche K."/>
            <person name="Camara F."/>
            <person name="Duharcourt S."/>
            <person name="Guigo R."/>
            <person name="Gogendeau D."/>
            <person name="Katinka M."/>
            <person name="Keller A.-M."/>
            <person name="Kissmehl R."/>
            <person name="Klotz C."/>
            <person name="Koll F."/>
            <person name="Le Moue A."/>
            <person name="Lepere C."/>
            <person name="Malinsky S."/>
            <person name="Nowacki M."/>
            <person name="Nowak J.K."/>
            <person name="Plattner H."/>
            <person name="Poulain J."/>
            <person name="Ruiz F."/>
            <person name="Serrano V."/>
            <person name="Zagulski M."/>
            <person name="Dessen P."/>
            <person name="Betermier M."/>
            <person name="Weissenbach J."/>
            <person name="Scarpelli C."/>
            <person name="Schachter V."/>
            <person name="Sperling L."/>
            <person name="Meyer E."/>
            <person name="Cohen J."/>
            <person name="Wincker P."/>
        </authorList>
    </citation>
    <scope>NUCLEOTIDE SEQUENCE [LARGE SCALE GENOMIC DNA]</scope>
    <source>
        <strain evidence="1 2">Stock d4-2</strain>
    </source>
</reference>
<protein>
    <submittedName>
        <fullName evidence="1">Uncharacterized protein</fullName>
    </submittedName>
</protein>
<proteinExistence type="predicted"/>
<dbReference type="EMBL" id="CT868374">
    <property type="protein sequence ID" value="CAK80615.1"/>
    <property type="molecule type" value="Genomic_DNA"/>
</dbReference>
<dbReference type="AlphaFoldDB" id="A0DC48"/>
<dbReference type="InParanoid" id="A0DC48"/>
<dbReference type="OrthoDB" id="10491655at2759"/>
<gene>
    <name evidence="1" type="ORF">GSPATT00015492001</name>
</gene>
<sequence>MQDELQLWQDQQTQLIKEKGLNCPSLSLKIIHLRLLACNSQLKYSIQILMKKMSFERI</sequence>
<accession>A0DC48</accession>
<name>A0DC48_PARTE</name>